<dbReference type="AlphaFoldDB" id="D8SR98"/>
<accession>D8SR98</accession>
<dbReference type="GO" id="GO:0006402">
    <property type="term" value="P:mRNA catabolic process"/>
    <property type="evidence" value="ECO:0007669"/>
    <property type="project" value="InterPro"/>
</dbReference>
<dbReference type="GO" id="GO:0032451">
    <property type="term" value="F:demethylase activity"/>
    <property type="evidence" value="ECO:0007669"/>
    <property type="project" value="InterPro"/>
</dbReference>
<dbReference type="InterPro" id="IPR037151">
    <property type="entry name" value="AlkB-like_sf"/>
</dbReference>
<feature type="compositionally biased region" description="Polar residues" evidence="2">
    <location>
        <begin position="224"/>
        <end position="234"/>
    </location>
</feature>
<feature type="compositionally biased region" description="Polar residues" evidence="2">
    <location>
        <begin position="471"/>
        <end position="483"/>
    </location>
</feature>
<dbReference type="PANTHER" id="PTHR31447">
    <property type="entry name" value="HYDROXYPROLINE-RICH GLYCOPROTEIN FAMILY PROTEIN-RELATED"/>
    <property type="match status" value="1"/>
</dbReference>
<reference evidence="3 4" key="1">
    <citation type="journal article" date="2011" name="Science">
        <title>The Selaginella genome identifies genetic changes associated with the evolution of vascular plants.</title>
        <authorList>
            <person name="Banks J.A."/>
            <person name="Nishiyama T."/>
            <person name="Hasebe M."/>
            <person name="Bowman J.L."/>
            <person name="Gribskov M."/>
            <person name="dePamphilis C."/>
            <person name="Albert V.A."/>
            <person name="Aono N."/>
            <person name="Aoyama T."/>
            <person name="Ambrose B.A."/>
            <person name="Ashton N.W."/>
            <person name="Axtell M.J."/>
            <person name="Barker E."/>
            <person name="Barker M.S."/>
            <person name="Bennetzen J.L."/>
            <person name="Bonawitz N.D."/>
            <person name="Chapple C."/>
            <person name="Cheng C."/>
            <person name="Correa L.G."/>
            <person name="Dacre M."/>
            <person name="DeBarry J."/>
            <person name="Dreyer I."/>
            <person name="Elias M."/>
            <person name="Engstrom E.M."/>
            <person name="Estelle M."/>
            <person name="Feng L."/>
            <person name="Finet C."/>
            <person name="Floyd S.K."/>
            <person name="Frommer W.B."/>
            <person name="Fujita T."/>
            <person name="Gramzow L."/>
            <person name="Gutensohn M."/>
            <person name="Harholt J."/>
            <person name="Hattori M."/>
            <person name="Heyl A."/>
            <person name="Hirai T."/>
            <person name="Hiwatashi Y."/>
            <person name="Ishikawa M."/>
            <person name="Iwata M."/>
            <person name="Karol K.G."/>
            <person name="Koehler B."/>
            <person name="Kolukisaoglu U."/>
            <person name="Kubo M."/>
            <person name="Kurata T."/>
            <person name="Lalonde S."/>
            <person name="Li K."/>
            <person name="Li Y."/>
            <person name="Litt A."/>
            <person name="Lyons E."/>
            <person name="Manning G."/>
            <person name="Maruyama T."/>
            <person name="Michael T.P."/>
            <person name="Mikami K."/>
            <person name="Miyazaki S."/>
            <person name="Morinaga S."/>
            <person name="Murata T."/>
            <person name="Mueller-Roeber B."/>
            <person name="Nelson D.R."/>
            <person name="Obara M."/>
            <person name="Oguri Y."/>
            <person name="Olmstead R.G."/>
            <person name="Onodera N."/>
            <person name="Petersen B.L."/>
            <person name="Pils B."/>
            <person name="Prigge M."/>
            <person name="Rensing S.A."/>
            <person name="Riano-Pachon D.M."/>
            <person name="Roberts A.W."/>
            <person name="Sato Y."/>
            <person name="Scheller H.V."/>
            <person name="Schulz B."/>
            <person name="Schulz C."/>
            <person name="Shakirov E.V."/>
            <person name="Shibagaki N."/>
            <person name="Shinohara N."/>
            <person name="Shippen D.E."/>
            <person name="Soerensen I."/>
            <person name="Sotooka R."/>
            <person name="Sugimoto N."/>
            <person name="Sugita M."/>
            <person name="Sumikawa N."/>
            <person name="Tanurdzic M."/>
            <person name="Theissen G."/>
            <person name="Ulvskov P."/>
            <person name="Wakazuki S."/>
            <person name="Weng J.K."/>
            <person name="Willats W.W."/>
            <person name="Wipf D."/>
            <person name="Wolf P.G."/>
            <person name="Yang L."/>
            <person name="Zimmer A.D."/>
            <person name="Zhu Q."/>
            <person name="Mitros T."/>
            <person name="Hellsten U."/>
            <person name="Loque D."/>
            <person name="Otillar R."/>
            <person name="Salamov A."/>
            <person name="Schmutz J."/>
            <person name="Shapiro H."/>
            <person name="Lindquist E."/>
            <person name="Lucas S."/>
            <person name="Rokhsar D."/>
            <person name="Grigoriev I.V."/>
        </authorList>
    </citation>
    <scope>NUCLEOTIDE SEQUENCE [LARGE SCALE GENOMIC DNA]</scope>
</reference>
<organism evidence="4">
    <name type="scientific">Selaginella moellendorffii</name>
    <name type="common">Spikemoss</name>
    <dbReference type="NCBI Taxonomy" id="88036"/>
    <lineage>
        <taxon>Eukaryota</taxon>
        <taxon>Viridiplantae</taxon>
        <taxon>Streptophyta</taxon>
        <taxon>Embryophyta</taxon>
        <taxon>Tracheophyta</taxon>
        <taxon>Lycopodiopsida</taxon>
        <taxon>Selaginellales</taxon>
        <taxon>Selaginellaceae</taxon>
        <taxon>Selaginella</taxon>
    </lineage>
</organism>
<comment type="similarity">
    <text evidence="1">Belongs to the alkB family.</text>
</comment>
<name>D8SR98_SELML</name>
<dbReference type="GO" id="GO:0003729">
    <property type="term" value="F:mRNA binding"/>
    <property type="evidence" value="ECO:0007669"/>
    <property type="project" value="InterPro"/>
</dbReference>
<evidence type="ECO:0000313" key="4">
    <source>
        <dbReference type="Proteomes" id="UP000001514"/>
    </source>
</evidence>
<dbReference type="Gramene" id="EFJ13108">
    <property type="protein sequence ID" value="EFJ13108"/>
    <property type="gene ID" value="SELMODRAFT_446423"/>
</dbReference>
<feature type="region of interest" description="Disordered" evidence="2">
    <location>
        <begin position="588"/>
        <end position="648"/>
    </location>
</feature>
<evidence type="ECO:0000313" key="3">
    <source>
        <dbReference type="EMBL" id="EFJ13108.1"/>
    </source>
</evidence>
<feature type="compositionally biased region" description="Pro residues" evidence="2">
    <location>
        <begin position="518"/>
        <end position="532"/>
    </location>
</feature>
<gene>
    <name evidence="3" type="ORF">SELMODRAFT_446423</name>
</gene>
<feature type="compositionally biased region" description="Basic and acidic residues" evidence="2">
    <location>
        <begin position="154"/>
        <end position="182"/>
    </location>
</feature>
<dbReference type="PANTHER" id="PTHR31447:SF0">
    <property type="entry name" value="HYDROXYPROLINE-RICH GLYCOPROTEIN FAMILY PROTEIN"/>
    <property type="match status" value="1"/>
</dbReference>
<keyword evidence="4" id="KW-1185">Reference proteome</keyword>
<dbReference type="HOGENOM" id="CLU_026669_2_0_1"/>
<dbReference type="Proteomes" id="UP000001514">
    <property type="component" value="Unassembled WGS sequence"/>
</dbReference>
<evidence type="ECO:0000256" key="1">
    <source>
        <dbReference type="ARBA" id="ARBA00007879"/>
    </source>
</evidence>
<feature type="region of interest" description="Disordered" evidence="2">
    <location>
        <begin position="199"/>
        <end position="236"/>
    </location>
</feature>
<dbReference type="InParanoid" id="D8SR98"/>
<feature type="compositionally biased region" description="Low complexity" evidence="2">
    <location>
        <begin position="624"/>
        <end position="648"/>
    </location>
</feature>
<feature type="region of interest" description="Disordered" evidence="2">
    <location>
        <begin position="562"/>
        <end position="581"/>
    </location>
</feature>
<dbReference type="OMA" id="DACVIDI"/>
<dbReference type="InterPro" id="IPR044842">
    <property type="entry name" value="ALKBH9B/ALKBH10B-like"/>
</dbReference>
<feature type="region of interest" description="Disordered" evidence="2">
    <location>
        <begin position="471"/>
        <end position="532"/>
    </location>
</feature>
<dbReference type="EMBL" id="GL377635">
    <property type="protein sequence ID" value="EFJ13108.1"/>
    <property type="molecule type" value="Genomic_DNA"/>
</dbReference>
<evidence type="ECO:0008006" key="5">
    <source>
        <dbReference type="Google" id="ProtNLM"/>
    </source>
</evidence>
<protein>
    <recommendedName>
        <fullName evidence="5">Fe2OG dioxygenase domain-containing protein</fullName>
    </recommendedName>
</protein>
<feature type="compositionally biased region" description="Low complexity" evidence="2">
    <location>
        <begin position="201"/>
        <end position="211"/>
    </location>
</feature>
<sequence>MAAMPNQLPHRIFVDEAKAAGIPPPGQAPPPLVQPWIPDERDSFISWLRSEFAAANAIIDAMCQHLPVVASCPGEYDFVLNCVRQRRYNWTAVLHMQQYFSVEEVVMALQQVALKRRHLHQQQGIGSGSDGGGALWGDSDFRRPNFSRAASTPADKKENFVPETSKSDSDISSKAGTSEEKISGTTAIAAVGGESIDEVGSHQQEGQSGQHDPSLASVDRSSERTAQARSSNGKPQELVVKVSKNFQSLENVDGRVINAVEGLRICENVFSSLEIERLVSSLSDLQGAGRKVELGATGYRILGGKRFLKGKSSDLMIQQNADNTEDAQKSSSQDDTPDSLPEIVQFIADRLLEQHIIPASKRPDSYIINFLGEGGYLPPQTNSQEFDQPFCIITLQSDCSMVFGRFISMESPREFRGQFRISASIGSVIVLQGNSAKLARYAVPALPTKRCCLILGKTLVKRFSRNMGFQRSSSSGGLLNTSMRPAANSSSGGGGGGNNPMASSPMQQGFPATGVPASPTPASPPQGGPFPPLPLPVMVPGWSPVPRPGRFNGTGVFLPYAAPNGPGRPMGSGHRSKGPVLQRINSLPASFRSSQNGPSSSAVNSDKSLADDPGASSITIGSGSNSQALDQSASSDSSDRANNFTDKL</sequence>
<dbReference type="eggNOG" id="KOG4176">
    <property type="taxonomic scope" value="Eukaryota"/>
</dbReference>
<proteinExistence type="inferred from homology"/>
<dbReference type="Gene3D" id="2.60.120.590">
    <property type="entry name" value="Alpha-ketoglutarate-dependent dioxygenase AlkB-like"/>
    <property type="match status" value="1"/>
</dbReference>
<dbReference type="SUPFAM" id="SSF51197">
    <property type="entry name" value="Clavaminate synthase-like"/>
    <property type="match status" value="1"/>
</dbReference>
<feature type="compositionally biased region" description="Low complexity" evidence="2">
    <location>
        <begin position="499"/>
        <end position="517"/>
    </location>
</feature>
<dbReference type="OrthoDB" id="1916097at2759"/>
<feature type="region of interest" description="Disordered" evidence="2">
    <location>
        <begin position="144"/>
        <end position="184"/>
    </location>
</feature>
<dbReference type="KEGG" id="smo:SELMODRAFT_446423"/>
<feature type="compositionally biased region" description="Polar residues" evidence="2">
    <location>
        <begin position="588"/>
        <end position="607"/>
    </location>
</feature>
<evidence type="ECO:0000256" key="2">
    <source>
        <dbReference type="SAM" id="MobiDB-lite"/>
    </source>
</evidence>